<evidence type="ECO:0000256" key="9">
    <source>
        <dbReference type="RuleBase" id="RU366010"/>
    </source>
</evidence>
<dbReference type="Pfam" id="PF05995">
    <property type="entry name" value="CDO_I"/>
    <property type="match status" value="1"/>
</dbReference>
<evidence type="ECO:0000256" key="3">
    <source>
        <dbReference type="ARBA" id="ARBA00022723"/>
    </source>
</evidence>
<keyword evidence="6 8" id="KW-0408">Iron</keyword>
<dbReference type="CDD" id="cd10548">
    <property type="entry name" value="cupin_CDO"/>
    <property type="match status" value="1"/>
</dbReference>
<evidence type="ECO:0000256" key="2">
    <source>
        <dbReference type="ARBA" id="ARBA00013133"/>
    </source>
</evidence>
<gene>
    <name evidence="10" type="ORF">LDAN0321_LOCUS2349</name>
</gene>
<comment type="similarity">
    <text evidence="1 9">Belongs to the cysteine dioxygenase family.</text>
</comment>
<dbReference type="EMBL" id="HBGY01003828">
    <property type="protein sequence ID" value="CAD9560020.1"/>
    <property type="molecule type" value="Transcribed_RNA"/>
</dbReference>
<organism evidence="10">
    <name type="scientific">Leptocylindrus danicus</name>
    <dbReference type="NCBI Taxonomy" id="163516"/>
    <lineage>
        <taxon>Eukaryota</taxon>
        <taxon>Sar</taxon>
        <taxon>Stramenopiles</taxon>
        <taxon>Ochrophyta</taxon>
        <taxon>Bacillariophyta</taxon>
        <taxon>Coscinodiscophyceae</taxon>
        <taxon>Chaetocerotophycidae</taxon>
        <taxon>Leptocylindrales</taxon>
        <taxon>Leptocylindraceae</taxon>
        <taxon>Leptocylindrus</taxon>
    </lineage>
</organism>
<comment type="cofactor">
    <cofactor evidence="9">
        <name>Fe cation</name>
        <dbReference type="ChEBI" id="CHEBI:24875"/>
    </cofactor>
    <text evidence="9">Binds 1 Fe cation per subunit.</text>
</comment>
<dbReference type="AlphaFoldDB" id="A0A7S2JYK1"/>
<dbReference type="InterPro" id="IPR010300">
    <property type="entry name" value="CDO_1"/>
</dbReference>
<evidence type="ECO:0000256" key="8">
    <source>
        <dbReference type="PIRSR" id="PIRSR610300-51"/>
    </source>
</evidence>
<accession>A0A7S2JYK1</accession>
<dbReference type="InterPro" id="IPR014710">
    <property type="entry name" value="RmlC-like_jellyroll"/>
</dbReference>
<evidence type="ECO:0000256" key="1">
    <source>
        <dbReference type="ARBA" id="ARBA00006622"/>
    </source>
</evidence>
<evidence type="ECO:0000313" key="10">
    <source>
        <dbReference type="EMBL" id="CAD9560020.1"/>
    </source>
</evidence>
<dbReference type="GO" id="GO:0008198">
    <property type="term" value="F:ferrous iron binding"/>
    <property type="evidence" value="ECO:0007669"/>
    <property type="project" value="TreeGrafter"/>
</dbReference>
<dbReference type="InterPro" id="IPR011051">
    <property type="entry name" value="RmlC_Cupin_sf"/>
</dbReference>
<feature type="binding site" evidence="8">
    <location>
        <position position="156"/>
    </location>
    <ligand>
        <name>Fe cation</name>
        <dbReference type="ChEBI" id="CHEBI:24875"/>
        <note>catalytic</note>
    </ligand>
</feature>
<reference evidence="10" key="1">
    <citation type="submission" date="2021-01" db="EMBL/GenBank/DDBJ databases">
        <authorList>
            <person name="Corre E."/>
            <person name="Pelletier E."/>
            <person name="Niang G."/>
            <person name="Scheremetjew M."/>
            <person name="Finn R."/>
            <person name="Kale V."/>
            <person name="Holt S."/>
            <person name="Cochrane G."/>
            <person name="Meng A."/>
            <person name="Brown T."/>
            <person name="Cohen L."/>
        </authorList>
    </citation>
    <scope>NUCLEOTIDE SEQUENCE</scope>
    <source>
        <strain evidence="10">B650</strain>
    </source>
</reference>
<sequence length="274" mass="31022">MDFLNLARCEPRAHQSRASHNRTTTIQDLAHNNSSSCIAKLSTIKSNTITAPLLDIITNYSNNLLLAGPKQPSLDDDKLTLEEFICQLPRTLTDGQNLETDVLQLFRRLDLKKEDWIQFAKFEPSQKYTRNLVSSDGKTYTLLLLCWNPDKASPIHDHPCDGCWMKVCEGSVTEARYSKDSSRNNTDELVCTQDATFYEGAIAYIADWLGYHKIGNPSKSQPAVTLHLYSPPFDSCKIWLDPSKVMRPNQVLPRFVIIVFMVPPLDTIGAFRVQ</sequence>
<protein>
    <recommendedName>
        <fullName evidence="2 9">Cysteine dioxygenase</fullName>
        <ecNumber evidence="2 9">1.13.11.20</ecNumber>
    </recommendedName>
</protein>
<feature type="binding site" evidence="8">
    <location>
        <position position="212"/>
    </location>
    <ligand>
        <name>Fe cation</name>
        <dbReference type="ChEBI" id="CHEBI:24875"/>
        <note>catalytic</note>
    </ligand>
</feature>
<dbReference type="PANTHER" id="PTHR12918:SF1">
    <property type="entry name" value="CYSTEINE DIOXYGENASE TYPE 1"/>
    <property type="match status" value="1"/>
</dbReference>
<dbReference type="PANTHER" id="PTHR12918">
    <property type="entry name" value="CYSTEINE DIOXYGENASE"/>
    <property type="match status" value="1"/>
</dbReference>
<dbReference type="SUPFAM" id="SSF51182">
    <property type="entry name" value="RmlC-like cupins"/>
    <property type="match status" value="1"/>
</dbReference>
<comment type="catalytic activity">
    <reaction evidence="9">
        <text>L-cysteine + O2 = 3-sulfino-L-alanine + H(+)</text>
        <dbReference type="Rhea" id="RHEA:20441"/>
        <dbReference type="ChEBI" id="CHEBI:15378"/>
        <dbReference type="ChEBI" id="CHEBI:15379"/>
        <dbReference type="ChEBI" id="CHEBI:35235"/>
        <dbReference type="ChEBI" id="CHEBI:61085"/>
        <dbReference type="EC" id="1.13.11.20"/>
    </reaction>
</comment>
<evidence type="ECO:0000256" key="6">
    <source>
        <dbReference type="ARBA" id="ARBA00023004"/>
    </source>
</evidence>
<evidence type="ECO:0000256" key="7">
    <source>
        <dbReference type="PIRSR" id="PIRSR610300-50"/>
    </source>
</evidence>
<keyword evidence="5 9" id="KW-0560">Oxidoreductase</keyword>
<keyword evidence="4 9" id="KW-0223">Dioxygenase</keyword>
<proteinExistence type="inferred from homology"/>
<dbReference type="EC" id="1.13.11.20" evidence="2 9"/>
<name>A0A7S2JYK1_9STRA</name>
<dbReference type="Gene3D" id="2.60.120.10">
    <property type="entry name" value="Jelly Rolls"/>
    <property type="match status" value="1"/>
</dbReference>
<feature type="cross-link" description="3'-(S-cysteinyl)-tyrosine (Cys-Tyr)" evidence="7">
    <location>
        <begin position="163"/>
        <end position="229"/>
    </location>
</feature>
<dbReference type="GO" id="GO:0019448">
    <property type="term" value="P:L-cysteine catabolic process"/>
    <property type="evidence" value="ECO:0007669"/>
    <property type="project" value="TreeGrafter"/>
</dbReference>
<keyword evidence="7" id="KW-0883">Thioether bond</keyword>
<dbReference type="GO" id="GO:0017172">
    <property type="term" value="F:cysteine dioxygenase activity"/>
    <property type="evidence" value="ECO:0007669"/>
    <property type="project" value="UniProtKB-UniRule"/>
</dbReference>
<evidence type="ECO:0000256" key="4">
    <source>
        <dbReference type="ARBA" id="ARBA00022964"/>
    </source>
</evidence>
<keyword evidence="3 8" id="KW-0479">Metal-binding</keyword>
<feature type="binding site" evidence="8">
    <location>
        <position position="158"/>
    </location>
    <ligand>
        <name>Fe cation</name>
        <dbReference type="ChEBI" id="CHEBI:24875"/>
        <note>catalytic</note>
    </ligand>
</feature>
<evidence type="ECO:0000256" key="5">
    <source>
        <dbReference type="ARBA" id="ARBA00023002"/>
    </source>
</evidence>